<evidence type="ECO:0000256" key="1">
    <source>
        <dbReference type="SAM" id="MobiDB-lite"/>
    </source>
</evidence>
<sequence length="196" mass="22455">ERNKSRVGHKREKIRVDEEERSDDVYYRVVSPPPWARGRVVLLCRRAVGLNENLWGAHNGISVGRWRWCRRRRRVAAVSGPCVPPPPPNVSFNERPRPVQGGDDVSGGSSSDVGDGGITVLPTSPSYEDHCRWYRLRRRGAALVHPYTRKFQPETPLYDTILQSFKIVVNPGVNNENTYPFYEYPLTNYNLKARIL</sequence>
<comment type="caution">
    <text evidence="2">The sequence shown here is derived from an EMBL/GenBank/DDBJ whole genome shotgun (WGS) entry which is preliminary data.</text>
</comment>
<protein>
    <submittedName>
        <fullName evidence="2">Uncharacterized protein</fullName>
    </submittedName>
</protein>
<gene>
    <name evidence="2" type="ORF">FWK35_00002569</name>
</gene>
<reference evidence="2 3" key="1">
    <citation type="submission" date="2019-08" db="EMBL/GenBank/DDBJ databases">
        <title>Whole genome of Aphis craccivora.</title>
        <authorList>
            <person name="Voronova N.V."/>
            <person name="Shulinski R.S."/>
            <person name="Bandarenka Y.V."/>
            <person name="Zhorov D.G."/>
            <person name="Warner D."/>
        </authorList>
    </citation>
    <scope>NUCLEOTIDE SEQUENCE [LARGE SCALE GENOMIC DNA]</scope>
    <source>
        <strain evidence="2">180601</strain>
        <tissue evidence="2">Whole Body</tissue>
    </source>
</reference>
<keyword evidence="3" id="KW-1185">Reference proteome</keyword>
<feature type="region of interest" description="Disordered" evidence="1">
    <location>
        <begin position="80"/>
        <end position="121"/>
    </location>
</feature>
<evidence type="ECO:0000313" key="3">
    <source>
        <dbReference type="Proteomes" id="UP000478052"/>
    </source>
</evidence>
<proteinExistence type="predicted"/>
<name>A0A6G0ZPU7_APHCR</name>
<feature type="non-terminal residue" evidence="2">
    <location>
        <position position="1"/>
    </location>
</feature>
<dbReference type="AlphaFoldDB" id="A0A6G0ZPU7"/>
<evidence type="ECO:0000313" key="2">
    <source>
        <dbReference type="EMBL" id="KAF0773302.1"/>
    </source>
</evidence>
<dbReference type="Proteomes" id="UP000478052">
    <property type="component" value="Unassembled WGS sequence"/>
</dbReference>
<accession>A0A6G0ZPU7</accession>
<dbReference type="EMBL" id="VUJU01000074">
    <property type="protein sequence ID" value="KAF0773302.1"/>
    <property type="molecule type" value="Genomic_DNA"/>
</dbReference>
<organism evidence="2 3">
    <name type="scientific">Aphis craccivora</name>
    <name type="common">Cowpea aphid</name>
    <dbReference type="NCBI Taxonomy" id="307492"/>
    <lineage>
        <taxon>Eukaryota</taxon>
        <taxon>Metazoa</taxon>
        <taxon>Ecdysozoa</taxon>
        <taxon>Arthropoda</taxon>
        <taxon>Hexapoda</taxon>
        <taxon>Insecta</taxon>
        <taxon>Pterygota</taxon>
        <taxon>Neoptera</taxon>
        <taxon>Paraneoptera</taxon>
        <taxon>Hemiptera</taxon>
        <taxon>Sternorrhyncha</taxon>
        <taxon>Aphidomorpha</taxon>
        <taxon>Aphidoidea</taxon>
        <taxon>Aphididae</taxon>
        <taxon>Aphidini</taxon>
        <taxon>Aphis</taxon>
        <taxon>Aphis</taxon>
    </lineage>
</organism>
<feature type="compositionally biased region" description="Low complexity" evidence="1">
    <location>
        <begin position="101"/>
        <end position="113"/>
    </location>
</feature>
<feature type="non-terminal residue" evidence="2">
    <location>
        <position position="196"/>
    </location>
</feature>